<keyword evidence="4" id="KW-1003">Cell membrane</keyword>
<evidence type="ECO:0000256" key="4">
    <source>
        <dbReference type="ARBA" id="ARBA00022475"/>
    </source>
</evidence>
<evidence type="ECO:0000256" key="7">
    <source>
        <dbReference type="ARBA" id="ARBA00022967"/>
    </source>
</evidence>
<proteinExistence type="inferred from homology"/>
<evidence type="ECO:0000313" key="11">
    <source>
        <dbReference type="Proteomes" id="UP000237798"/>
    </source>
</evidence>
<comment type="subcellular location">
    <subcellularLocation>
        <location evidence="1">Cell membrane</location>
        <topology evidence="1">Peripheral membrane protein</topology>
    </subcellularLocation>
</comment>
<dbReference type="PANTHER" id="PTHR43553">
    <property type="entry name" value="HEAVY METAL TRANSPORTER"/>
    <property type="match status" value="1"/>
</dbReference>
<evidence type="ECO:0000256" key="1">
    <source>
        <dbReference type="ARBA" id="ARBA00004202"/>
    </source>
</evidence>
<dbReference type="Gene3D" id="3.40.50.300">
    <property type="entry name" value="P-loop containing nucleotide triphosphate hydrolases"/>
    <property type="match status" value="2"/>
</dbReference>
<dbReference type="Proteomes" id="UP000237798">
    <property type="component" value="Unassembled WGS sequence"/>
</dbReference>
<keyword evidence="3" id="KW-0813">Transport</keyword>
<keyword evidence="10" id="KW-0378">Hydrolase</keyword>
<dbReference type="GO" id="GO:0042626">
    <property type="term" value="F:ATPase-coupled transmembrane transporter activity"/>
    <property type="evidence" value="ECO:0007669"/>
    <property type="project" value="TreeGrafter"/>
</dbReference>
<protein>
    <submittedName>
        <fullName evidence="10">Putative HMP/thiamine import ATP-binding protein YkoD</fullName>
        <ecNumber evidence="10">3.6.3.-</ecNumber>
    </submittedName>
</protein>
<dbReference type="Pfam" id="PF00005">
    <property type="entry name" value="ABC_tran"/>
    <property type="match status" value="2"/>
</dbReference>
<dbReference type="PROSITE" id="PS00211">
    <property type="entry name" value="ABC_TRANSPORTER_1"/>
    <property type="match status" value="2"/>
</dbReference>
<dbReference type="InterPro" id="IPR015856">
    <property type="entry name" value="ABC_transpr_CbiO/EcfA_su"/>
</dbReference>
<evidence type="ECO:0000256" key="5">
    <source>
        <dbReference type="ARBA" id="ARBA00022741"/>
    </source>
</evidence>
<comment type="similarity">
    <text evidence="2">Belongs to the ABC transporter superfamily.</text>
</comment>
<evidence type="ECO:0000256" key="3">
    <source>
        <dbReference type="ARBA" id="ARBA00022448"/>
    </source>
</evidence>
<dbReference type="CDD" id="cd03225">
    <property type="entry name" value="ABC_cobalt_CbiO_domain1"/>
    <property type="match status" value="2"/>
</dbReference>
<evidence type="ECO:0000256" key="8">
    <source>
        <dbReference type="ARBA" id="ARBA00023136"/>
    </source>
</evidence>
<keyword evidence="7" id="KW-1278">Translocase</keyword>
<gene>
    <name evidence="10" type="primary">ykoD_1</name>
    <name evidence="10" type="ORF">CLLU_06920</name>
</gene>
<keyword evidence="5" id="KW-0547">Nucleotide-binding</keyword>
<dbReference type="AlphaFoldDB" id="A0A2T0BR83"/>
<dbReference type="GO" id="GO:0016887">
    <property type="term" value="F:ATP hydrolysis activity"/>
    <property type="evidence" value="ECO:0007669"/>
    <property type="project" value="InterPro"/>
</dbReference>
<dbReference type="InterPro" id="IPR003439">
    <property type="entry name" value="ABC_transporter-like_ATP-bd"/>
</dbReference>
<evidence type="ECO:0000313" key="10">
    <source>
        <dbReference type="EMBL" id="PRR86376.1"/>
    </source>
</evidence>
<dbReference type="InterPro" id="IPR003593">
    <property type="entry name" value="AAA+_ATPase"/>
</dbReference>
<evidence type="ECO:0000256" key="2">
    <source>
        <dbReference type="ARBA" id="ARBA00005417"/>
    </source>
</evidence>
<name>A0A2T0BR83_9CLOT</name>
<dbReference type="OrthoDB" id="501320at2"/>
<dbReference type="NCBIfam" id="NF010167">
    <property type="entry name" value="PRK13648.1"/>
    <property type="match status" value="2"/>
</dbReference>
<dbReference type="InterPro" id="IPR027417">
    <property type="entry name" value="P-loop_NTPase"/>
</dbReference>
<dbReference type="SUPFAM" id="SSF52540">
    <property type="entry name" value="P-loop containing nucleoside triphosphate hydrolases"/>
    <property type="match status" value="2"/>
</dbReference>
<dbReference type="EC" id="3.6.3.-" evidence="10"/>
<evidence type="ECO:0000256" key="6">
    <source>
        <dbReference type="ARBA" id="ARBA00022840"/>
    </source>
</evidence>
<dbReference type="RefSeq" id="WP_106008193.1">
    <property type="nucleotide sequence ID" value="NZ_PVXP01000005.1"/>
</dbReference>
<dbReference type="SMART" id="SM00382">
    <property type="entry name" value="AAA"/>
    <property type="match status" value="2"/>
</dbReference>
<dbReference type="GO" id="GO:0005524">
    <property type="term" value="F:ATP binding"/>
    <property type="evidence" value="ECO:0007669"/>
    <property type="project" value="UniProtKB-KW"/>
</dbReference>
<dbReference type="GO" id="GO:0043190">
    <property type="term" value="C:ATP-binding cassette (ABC) transporter complex"/>
    <property type="evidence" value="ECO:0007669"/>
    <property type="project" value="TreeGrafter"/>
</dbReference>
<comment type="caution">
    <text evidence="10">The sequence shown here is derived from an EMBL/GenBank/DDBJ whole genome shotgun (WGS) entry which is preliminary data.</text>
</comment>
<keyword evidence="8" id="KW-0472">Membrane</keyword>
<reference evidence="10 11" key="1">
    <citation type="submission" date="2018-03" db="EMBL/GenBank/DDBJ databases">
        <title>Genome sequence of Clostridium luticellarii DSM 29923.</title>
        <authorList>
            <person name="Poehlein A."/>
            <person name="Daniel R."/>
        </authorList>
    </citation>
    <scope>NUCLEOTIDE SEQUENCE [LARGE SCALE GENOMIC DNA]</scope>
    <source>
        <strain evidence="10 11">DSM 29923</strain>
    </source>
</reference>
<keyword evidence="11" id="KW-1185">Reference proteome</keyword>
<feature type="domain" description="ABC transporter" evidence="9">
    <location>
        <begin position="295"/>
        <end position="523"/>
    </location>
</feature>
<dbReference type="PROSITE" id="PS50893">
    <property type="entry name" value="ABC_TRANSPORTER_2"/>
    <property type="match status" value="2"/>
</dbReference>
<dbReference type="PANTHER" id="PTHR43553:SF24">
    <property type="entry name" value="ENERGY-COUPLING FACTOR TRANSPORTER ATP-BINDING PROTEIN ECFA1"/>
    <property type="match status" value="1"/>
</dbReference>
<dbReference type="EMBL" id="PVXP01000005">
    <property type="protein sequence ID" value="PRR86376.1"/>
    <property type="molecule type" value="Genomic_DNA"/>
</dbReference>
<dbReference type="InterPro" id="IPR017871">
    <property type="entry name" value="ABC_transporter-like_CS"/>
</dbReference>
<sequence length="544" mass="61372">MAYIEISNLNFTYPMEKKRSLKNINLQLEKNDFLLIAGKSGSGKSTLARAIVGTVPNFYGGTIGGEIKVDGKTLKDMNHRERAGKVTMVFQDPEKQLMMNKVHREVAFGLENIGVNEEVIRRRVYEALQFSGILHLADRDITSLSGGEKQKVAVASALVYMPGCIILDEPTSQLDPSSAEEMLNITRKINEELGITIIVIEQRVNRWFDTVDSVAVMNNGSLELFKDKKDFYFNCNKSQFMFMPDYLKFFKKMNFSKMPGNFKDARVNILNSSLSVKPDNEVAAAAIQDDEKEVLSIKKLNCRYGNKEILENINFTVKDGEFIAIMGANGAGKSTLLKAILGLVKHEGSIELYGENTSKMDIKQIARHIGYVSQNPNDYLSKDSVYEEVKFTMDNYGIYDEKIVEDILGELEIYDLRNKNPRDLSGGQRQRVAIASILVLQPDMILLDEPTRGLESGLKYKLGKLLQNLNRKGTSIILVTHDTDFASNFCRRYMIMFNGSIVADGNKKQVLADGIFYTTSMNKLFRDRDNSIFTLEEALERCSI</sequence>
<evidence type="ECO:0000259" key="9">
    <source>
        <dbReference type="PROSITE" id="PS50893"/>
    </source>
</evidence>
<organism evidence="10 11">
    <name type="scientific">Clostridium luticellarii</name>
    <dbReference type="NCBI Taxonomy" id="1691940"/>
    <lineage>
        <taxon>Bacteria</taxon>
        <taxon>Bacillati</taxon>
        <taxon>Bacillota</taxon>
        <taxon>Clostridia</taxon>
        <taxon>Eubacteriales</taxon>
        <taxon>Clostridiaceae</taxon>
        <taxon>Clostridium</taxon>
    </lineage>
</organism>
<accession>A0A2T0BR83</accession>
<dbReference type="InterPro" id="IPR050095">
    <property type="entry name" value="ECF_ABC_transporter_ATP-bd"/>
</dbReference>
<keyword evidence="6 10" id="KW-0067">ATP-binding</keyword>
<feature type="domain" description="ABC transporter" evidence="9">
    <location>
        <begin position="4"/>
        <end position="244"/>
    </location>
</feature>